<dbReference type="InterPro" id="IPR005946">
    <property type="entry name" value="Rib-P_diPkinase"/>
</dbReference>
<evidence type="ECO:0000256" key="5">
    <source>
        <dbReference type="ARBA" id="ARBA00022741"/>
    </source>
</evidence>
<proteinExistence type="inferred from homology"/>
<dbReference type="EMBL" id="CAXAMM010038970">
    <property type="protein sequence ID" value="CAK9082494.1"/>
    <property type="molecule type" value="Genomic_DNA"/>
</dbReference>
<comment type="catalytic activity">
    <reaction evidence="8">
        <text>D-ribose 5-phosphate + ATP = 5-phospho-alpha-D-ribose 1-diphosphate + AMP + H(+)</text>
        <dbReference type="Rhea" id="RHEA:15609"/>
        <dbReference type="ChEBI" id="CHEBI:15378"/>
        <dbReference type="ChEBI" id="CHEBI:30616"/>
        <dbReference type="ChEBI" id="CHEBI:58017"/>
        <dbReference type="ChEBI" id="CHEBI:78346"/>
        <dbReference type="ChEBI" id="CHEBI:456215"/>
        <dbReference type="EC" id="2.7.6.1"/>
    </reaction>
</comment>
<comment type="pathway">
    <text evidence="1">Metabolic intermediate biosynthesis; 5-phospho-alpha-D-ribose 1-diphosphate biosynthesis; 5-phospho-alpha-D-ribose 1-diphosphate from D-ribose 5-phosphate (route I): step 1/1.</text>
</comment>
<gene>
    <name evidence="9" type="ORF">SCF082_LOCUS39208</name>
</gene>
<accession>A0ABP0Q662</accession>
<evidence type="ECO:0000256" key="3">
    <source>
        <dbReference type="ARBA" id="ARBA00013247"/>
    </source>
</evidence>
<comment type="similarity">
    <text evidence="2">Belongs to the ribose-phosphate pyrophosphokinase family.</text>
</comment>
<dbReference type="EC" id="2.7.6.1" evidence="3"/>
<dbReference type="PANTHER" id="PTHR10210">
    <property type="entry name" value="RIBOSE-PHOSPHATE DIPHOSPHOKINASE FAMILY MEMBER"/>
    <property type="match status" value="1"/>
</dbReference>
<keyword evidence="5" id="KW-0547">Nucleotide-binding</keyword>
<evidence type="ECO:0000313" key="10">
    <source>
        <dbReference type="Proteomes" id="UP001642464"/>
    </source>
</evidence>
<dbReference type="InterPro" id="IPR029057">
    <property type="entry name" value="PRTase-like"/>
</dbReference>
<evidence type="ECO:0000256" key="6">
    <source>
        <dbReference type="ARBA" id="ARBA00022777"/>
    </source>
</evidence>
<dbReference type="SUPFAM" id="SSF53271">
    <property type="entry name" value="PRTase-like"/>
    <property type="match status" value="1"/>
</dbReference>
<evidence type="ECO:0000256" key="4">
    <source>
        <dbReference type="ARBA" id="ARBA00022679"/>
    </source>
</evidence>
<protein>
    <recommendedName>
        <fullName evidence="3">ribose-phosphate diphosphokinase</fullName>
        <ecNumber evidence="3">2.7.6.1</ecNumber>
    </recommendedName>
</protein>
<evidence type="ECO:0000256" key="2">
    <source>
        <dbReference type="ARBA" id="ARBA00006478"/>
    </source>
</evidence>
<keyword evidence="4" id="KW-0808">Transferase</keyword>
<dbReference type="CDD" id="cd06223">
    <property type="entry name" value="PRTases_typeI"/>
    <property type="match status" value="1"/>
</dbReference>
<keyword evidence="10" id="KW-1185">Reference proteome</keyword>
<evidence type="ECO:0000313" key="9">
    <source>
        <dbReference type="EMBL" id="CAK9082494.1"/>
    </source>
</evidence>
<evidence type="ECO:0000256" key="8">
    <source>
        <dbReference type="ARBA" id="ARBA00049535"/>
    </source>
</evidence>
<feature type="non-terminal residue" evidence="9">
    <location>
        <position position="120"/>
    </location>
</feature>
<dbReference type="Pfam" id="PF14572">
    <property type="entry name" value="Pribosyl_synth"/>
    <property type="match status" value="1"/>
</dbReference>
<organism evidence="9 10">
    <name type="scientific">Durusdinium trenchii</name>
    <dbReference type="NCBI Taxonomy" id="1381693"/>
    <lineage>
        <taxon>Eukaryota</taxon>
        <taxon>Sar</taxon>
        <taxon>Alveolata</taxon>
        <taxon>Dinophyceae</taxon>
        <taxon>Suessiales</taxon>
        <taxon>Symbiodiniaceae</taxon>
        <taxon>Durusdinium</taxon>
    </lineage>
</organism>
<sequence length="120" mass="13135">GRHQKGLDFIVHWTPWMKNLMNSIHLTQGMAKMLCSPLAIFSRQRRRATEKSEVDLVGEVQGKTCVVVDDIADTAETLCQAADKLKARGASAVLGVVVHGILSDPACESIMKSQLETVFV</sequence>
<keyword evidence="7" id="KW-0067">ATP-binding</keyword>
<name>A0ABP0Q662_9DINO</name>
<reference evidence="9 10" key="1">
    <citation type="submission" date="2024-02" db="EMBL/GenBank/DDBJ databases">
        <authorList>
            <person name="Chen Y."/>
            <person name="Shah S."/>
            <person name="Dougan E. K."/>
            <person name="Thang M."/>
            <person name="Chan C."/>
        </authorList>
    </citation>
    <scope>NUCLEOTIDE SEQUENCE [LARGE SCALE GENOMIC DNA]</scope>
</reference>
<evidence type="ECO:0000256" key="1">
    <source>
        <dbReference type="ARBA" id="ARBA00004996"/>
    </source>
</evidence>
<dbReference type="Proteomes" id="UP001642464">
    <property type="component" value="Unassembled WGS sequence"/>
</dbReference>
<keyword evidence="6" id="KW-0418">Kinase</keyword>
<dbReference type="Gene3D" id="3.40.50.2020">
    <property type="match status" value="1"/>
</dbReference>
<comment type="caution">
    <text evidence="9">The sequence shown here is derived from an EMBL/GenBank/DDBJ whole genome shotgun (WGS) entry which is preliminary data.</text>
</comment>
<feature type="non-terminal residue" evidence="9">
    <location>
        <position position="1"/>
    </location>
</feature>
<dbReference type="PANTHER" id="PTHR10210:SF32">
    <property type="entry name" value="RIBOSE-PHOSPHATE PYROPHOSPHOKINASE 2"/>
    <property type="match status" value="1"/>
</dbReference>
<dbReference type="InterPro" id="IPR000836">
    <property type="entry name" value="PRTase_dom"/>
</dbReference>
<evidence type="ECO:0000256" key="7">
    <source>
        <dbReference type="ARBA" id="ARBA00022840"/>
    </source>
</evidence>